<dbReference type="Proteomes" id="UP000799539">
    <property type="component" value="Unassembled WGS sequence"/>
</dbReference>
<feature type="non-terminal residue" evidence="8">
    <location>
        <position position="1"/>
    </location>
</feature>
<dbReference type="OrthoDB" id="4525788at2759"/>
<reference evidence="8" key="1">
    <citation type="journal article" date="2020" name="Stud. Mycol.">
        <title>101 Dothideomycetes genomes: a test case for predicting lifestyles and emergence of pathogens.</title>
        <authorList>
            <person name="Haridas S."/>
            <person name="Albert R."/>
            <person name="Binder M."/>
            <person name="Bloem J."/>
            <person name="Labutti K."/>
            <person name="Salamov A."/>
            <person name="Andreopoulos B."/>
            <person name="Baker S."/>
            <person name="Barry K."/>
            <person name="Bills G."/>
            <person name="Bluhm B."/>
            <person name="Cannon C."/>
            <person name="Castanera R."/>
            <person name="Culley D."/>
            <person name="Daum C."/>
            <person name="Ezra D."/>
            <person name="Gonzalez J."/>
            <person name="Henrissat B."/>
            <person name="Kuo A."/>
            <person name="Liang C."/>
            <person name="Lipzen A."/>
            <person name="Lutzoni F."/>
            <person name="Magnuson J."/>
            <person name="Mondo S."/>
            <person name="Nolan M."/>
            <person name="Ohm R."/>
            <person name="Pangilinan J."/>
            <person name="Park H.-J."/>
            <person name="Ramirez L."/>
            <person name="Alfaro M."/>
            <person name="Sun H."/>
            <person name="Tritt A."/>
            <person name="Yoshinaga Y."/>
            <person name="Zwiers L.-H."/>
            <person name="Turgeon B."/>
            <person name="Goodwin S."/>
            <person name="Spatafora J."/>
            <person name="Crous P."/>
            <person name="Grigoriev I."/>
        </authorList>
    </citation>
    <scope>NUCLEOTIDE SEQUENCE</scope>
    <source>
        <strain evidence="8">SCOH1-5</strain>
    </source>
</reference>
<dbReference type="AlphaFoldDB" id="A0A6A6FJT8"/>
<evidence type="ECO:0000259" key="7">
    <source>
        <dbReference type="Pfam" id="PF20684"/>
    </source>
</evidence>
<keyword evidence="3 6" id="KW-1133">Transmembrane helix</keyword>
<accession>A0A6A6FJT8</accession>
<evidence type="ECO:0000256" key="3">
    <source>
        <dbReference type="ARBA" id="ARBA00022989"/>
    </source>
</evidence>
<feature type="transmembrane region" description="Helical" evidence="6">
    <location>
        <begin position="195"/>
        <end position="215"/>
    </location>
</feature>
<keyword evidence="4 6" id="KW-0472">Membrane</keyword>
<organism evidence="8 9">
    <name type="scientific">Cercospora zeae-maydis SCOH1-5</name>
    <dbReference type="NCBI Taxonomy" id="717836"/>
    <lineage>
        <taxon>Eukaryota</taxon>
        <taxon>Fungi</taxon>
        <taxon>Dikarya</taxon>
        <taxon>Ascomycota</taxon>
        <taxon>Pezizomycotina</taxon>
        <taxon>Dothideomycetes</taxon>
        <taxon>Dothideomycetidae</taxon>
        <taxon>Mycosphaerellales</taxon>
        <taxon>Mycosphaerellaceae</taxon>
        <taxon>Cercospora</taxon>
    </lineage>
</organism>
<gene>
    <name evidence="8" type="ORF">CERZMDRAFT_8308</name>
</gene>
<evidence type="ECO:0000256" key="4">
    <source>
        <dbReference type="ARBA" id="ARBA00023136"/>
    </source>
</evidence>
<dbReference type="InterPro" id="IPR049326">
    <property type="entry name" value="Rhodopsin_dom_fungi"/>
</dbReference>
<feature type="transmembrane region" description="Helical" evidence="6">
    <location>
        <begin position="157"/>
        <end position="180"/>
    </location>
</feature>
<dbReference type="EMBL" id="ML992670">
    <property type="protein sequence ID" value="KAF2213544.1"/>
    <property type="molecule type" value="Genomic_DNA"/>
</dbReference>
<feature type="non-terminal residue" evidence="8">
    <location>
        <position position="216"/>
    </location>
</feature>
<keyword evidence="9" id="KW-1185">Reference proteome</keyword>
<feature type="transmembrane region" description="Helical" evidence="6">
    <location>
        <begin position="68"/>
        <end position="92"/>
    </location>
</feature>
<comment type="similarity">
    <text evidence="5">Belongs to the SAT4 family.</text>
</comment>
<proteinExistence type="inferred from homology"/>
<feature type="transmembrane region" description="Helical" evidence="6">
    <location>
        <begin position="35"/>
        <end position="56"/>
    </location>
</feature>
<comment type="subcellular location">
    <subcellularLocation>
        <location evidence="1">Membrane</location>
        <topology evidence="1">Multi-pass membrane protein</topology>
    </subcellularLocation>
</comment>
<name>A0A6A6FJT8_9PEZI</name>
<evidence type="ECO:0000256" key="6">
    <source>
        <dbReference type="SAM" id="Phobius"/>
    </source>
</evidence>
<feature type="domain" description="Rhodopsin" evidence="7">
    <location>
        <begin position="6"/>
        <end position="216"/>
    </location>
</feature>
<evidence type="ECO:0000256" key="1">
    <source>
        <dbReference type="ARBA" id="ARBA00004141"/>
    </source>
</evidence>
<dbReference type="PANTHER" id="PTHR33048">
    <property type="entry name" value="PTH11-LIKE INTEGRAL MEMBRANE PROTEIN (AFU_ORTHOLOGUE AFUA_5G11245)"/>
    <property type="match status" value="1"/>
</dbReference>
<evidence type="ECO:0000256" key="5">
    <source>
        <dbReference type="ARBA" id="ARBA00038359"/>
    </source>
</evidence>
<keyword evidence="2 6" id="KW-0812">Transmembrane</keyword>
<dbReference type="GO" id="GO:0016020">
    <property type="term" value="C:membrane"/>
    <property type="evidence" value="ECO:0007669"/>
    <property type="project" value="UniProtKB-SubCell"/>
</dbReference>
<dbReference type="Pfam" id="PF20684">
    <property type="entry name" value="Fung_rhodopsin"/>
    <property type="match status" value="1"/>
</dbReference>
<evidence type="ECO:0000256" key="2">
    <source>
        <dbReference type="ARBA" id="ARBA00022692"/>
    </source>
</evidence>
<evidence type="ECO:0000313" key="9">
    <source>
        <dbReference type="Proteomes" id="UP000799539"/>
    </source>
</evidence>
<evidence type="ECO:0000313" key="8">
    <source>
        <dbReference type="EMBL" id="KAF2213544.1"/>
    </source>
</evidence>
<dbReference type="InterPro" id="IPR052337">
    <property type="entry name" value="SAT4-like"/>
</dbReference>
<dbReference type="PANTHER" id="PTHR33048:SF129">
    <property type="entry name" value="INTEGRAL MEMBRANE PROTEIN-RELATED"/>
    <property type="match status" value="1"/>
</dbReference>
<protein>
    <recommendedName>
        <fullName evidence="7">Rhodopsin domain-containing protein</fullName>
    </recommendedName>
</protein>
<feature type="transmembrane region" description="Helical" evidence="6">
    <location>
        <begin position="120"/>
        <end position="145"/>
    </location>
</feature>
<sequence length="216" mass="24103">GMTATTWILTTQYGVDRHAWDNKPEWAAPAALTGWTAQVLFALATVCTKLSILLFHRRMIKETLERRWIWTLRAAFTFTCCYGIGIVLSYILACQPTDAIWNAFRPGYKKEYKCIGTTTVAIAAGVLSVISDLIAVAVPCALLNYYKLTISKRQEIVLNLTFALGLLATGAGIARTYYLWVMRNTMDSTWVGHTFFAWSVVECQLAIICACAPSLR</sequence>